<dbReference type="EMBL" id="JBJUIK010000015">
    <property type="protein sequence ID" value="KAL3501413.1"/>
    <property type="molecule type" value="Genomic_DNA"/>
</dbReference>
<gene>
    <name evidence="2" type="ORF">ACH5RR_035862</name>
</gene>
<proteinExistence type="predicted"/>
<evidence type="ECO:0000313" key="3">
    <source>
        <dbReference type="Proteomes" id="UP001630127"/>
    </source>
</evidence>
<dbReference type="Proteomes" id="UP001630127">
    <property type="component" value="Unassembled WGS sequence"/>
</dbReference>
<feature type="compositionally biased region" description="Basic and acidic residues" evidence="1">
    <location>
        <begin position="51"/>
        <end position="71"/>
    </location>
</feature>
<sequence>MVSWRYQERKEVQGKEDEKWGYGREKGQSIVEIREEEGKRGGVRPAGARRRSMEGVGRGHVEEDQKGVTSG</sequence>
<name>A0ABD2Y2P3_9GENT</name>
<dbReference type="AlphaFoldDB" id="A0ABD2Y2P3"/>
<accession>A0ABD2Y2P3</accession>
<keyword evidence="3" id="KW-1185">Reference proteome</keyword>
<feature type="region of interest" description="Disordered" evidence="1">
    <location>
        <begin position="36"/>
        <end position="71"/>
    </location>
</feature>
<reference evidence="2 3" key="1">
    <citation type="submission" date="2024-11" db="EMBL/GenBank/DDBJ databases">
        <title>A near-complete genome assembly of Cinchona calisaya.</title>
        <authorList>
            <person name="Lian D.C."/>
            <person name="Zhao X.W."/>
            <person name="Wei L."/>
        </authorList>
    </citation>
    <scope>NUCLEOTIDE SEQUENCE [LARGE SCALE GENOMIC DNA]</scope>
    <source>
        <tissue evidence="2">Nenye</tissue>
    </source>
</reference>
<comment type="caution">
    <text evidence="2">The sequence shown here is derived from an EMBL/GenBank/DDBJ whole genome shotgun (WGS) entry which is preliminary data.</text>
</comment>
<protein>
    <submittedName>
        <fullName evidence="2">Uncharacterized protein</fullName>
    </submittedName>
</protein>
<evidence type="ECO:0000256" key="1">
    <source>
        <dbReference type="SAM" id="MobiDB-lite"/>
    </source>
</evidence>
<organism evidence="2 3">
    <name type="scientific">Cinchona calisaya</name>
    <dbReference type="NCBI Taxonomy" id="153742"/>
    <lineage>
        <taxon>Eukaryota</taxon>
        <taxon>Viridiplantae</taxon>
        <taxon>Streptophyta</taxon>
        <taxon>Embryophyta</taxon>
        <taxon>Tracheophyta</taxon>
        <taxon>Spermatophyta</taxon>
        <taxon>Magnoliopsida</taxon>
        <taxon>eudicotyledons</taxon>
        <taxon>Gunneridae</taxon>
        <taxon>Pentapetalae</taxon>
        <taxon>asterids</taxon>
        <taxon>lamiids</taxon>
        <taxon>Gentianales</taxon>
        <taxon>Rubiaceae</taxon>
        <taxon>Cinchonoideae</taxon>
        <taxon>Cinchoneae</taxon>
        <taxon>Cinchona</taxon>
    </lineage>
</organism>
<evidence type="ECO:0000313" key="2">
    <source>
        <dbReference type="EMBL" id="KAL3501413.1"/>
    </source>
</evidence>
<feature type="region of interest" description="Disordered" evidence="1">
    <location>
        <begin position="1"/>
        <end position="23"/>
    </location>
</feature>